<dbReference type="Gene3D" id="3.40.47.10">
    <property type="match status" value="2"/>
</dbReference>
<accession>A0A1B9AUF9</accession>
<evidence type="ECO:0000313" key="7">
    <source>
        <dbReference type="EMBL" id="OCA87473.1"/>
    </source>
</evidence>
<feature type="active site" description="Acyl-thioester intermediate" evidence="4">
    <location>
        <position position="139"/>
    </location>
</feature>
<feature type="domain" description="Chalcone/stilbene synthase N-terminal" evidence="5">
    <location>
        <begin position="62"/>
        <end position="199"/>
    </location>
</feature>
<evidence type="ECO:0000256" key="4">
    <source>
        <dbReference type="PIRSR" id="PIRSR000451-1"/>
    </source>
</evidence>
<comment type="similarity">
    <text evidence="1">Belongs to the thiolase-like superfamily. Chalcone/stilbene synthases family.</text>
</comment>
<evidence type="ECO:0000259" key="5">
    <source>
        <dbReference type="Pfam" id="PF00195"/>
    </source>
</evidence>
<dbReference type="PANTHER" id="PTHR11877:SF99">
    <property type="entry name" value="1,3,6,8-TETRAHYDROXYNAPHTHALENE SYNTHASE"/>
    <property type="match status" value="1"/>
</dbReference>
<feature type="domain" description="Chalcone/stilbene synthase C-terminal" evidence="6">
    <location>
        <begin position="216"/>
        <end position="348"/>
    </location>
</feature>
<dbReference type="InterPro" id="IPR011141">
    <property type="entry name" value="Polyketide_synthase_type-III"/>
</dbReference>
<comment type="caution">
    <text evidence="7">The sequence shown here is derived from an EMBL/GenBank/DDBJ whole genome shotgun (WGS) entry which is preliminary data.</text>
</comment>
<dbReference type="SUPFAM" id="SSF53901">
    <property type="entry name" value="Thiolase-like"/>
    <property type="match status" value="1"/>
</dbReference>
<keyword evidence="2" id="KW-0808">Transferase</keyword>
<name>A0A1B9AUF9_9BACI</name>
<dbReference type="CDD" id="cd00831">
    <property type="entry name" value="CHS_like"/>
    <property type="match status" value="1"/>
</dbReference>
<keyword evidence="8" id="KW-1185">Reference proteome</keyword>
<sequence length="356" mass="39347">MPFIRSVVTENPSYRFDQKEVVEVVRSLFGGHYNDIERLLRVFGNGQIESRYFAAPLSWFEKEQGLKEKNDKYIEESVRLGREAVTKCLQEAGVNEEEIDAFIFVSSSGMATPTIDVRVMNELKFPAHVKRIPLWGLGCAGGAAGMSRAHDYCLAYPKAKVLVLCIELCSLTFQHADMSKSNLIGTSLFADGAACALVTGEEAQITGAGFFTKGTQSTLMPDSEDVMGWDVKDGGLHVIFSRDIPSIIESWLKPNVELFLERMGKKLDEIDYFVAHPGGKKVVDAYEESLGFSSEKTTPSRKVLASQGNMSSPTVLYVLKEVINRQPSSGEQGLLTALGPGFSSEMVWLEWGEMNQ</sequence>
<dbReference type="GO" id="GO:0030639">
    <property type="term" value="P:polyketide biosynthetic process"/>
    <property type="evidence" value="ECO:0007669"/>
    <property type="project" value="TreeGrafter"/>
</dbReference>
<evidence type="ECO:0000313" key="8">
    <source>
        <dbReference type="Proteomes" id="UP000092578"/>
    </source>
</evidence>
<dbReference type="EMBL" id="MAYT01000023">
    <property type="protein sequence ID" value="OCA87473.1"/>
    <property type="molecule type" value="Genomic_DNA"/>
</dbReference>
<dbReference type="InterPro" id="IPR016039">
    <property type="entry name" value="Thiolase-like"/>
</dbReference>
<evidence type="ECO:0000256" key="1">
    <source>
        <dbReference type="ARBA" id="ARBA00005531"/>
    </source>
</evidence>
<keyword evidence="3" id="KW-0012">Acyltransferase</keyword>
<evidence type="ECO:0000256" key="3">
    <source>
        <dbReference type="ARBA" id="ARBA00023315"/>
    </source>
</evidence>
<dbReference type="GO" id="GO:0016747">
    <property type="term" value="F:acyltransferase activity, transferring groups other than amino-acyl groups"/>
    <property type="evidence" value="ECO:0007669"/>
    <property type="project" value="InterPro"/>
</dbReference>
<evidence type="ECO:0000256" key="2">
    <source>
        <dbReference type="ARBA" id="ARBA00022679"/>
    </source>
</evidence>
<dbReference type="InterPro" id="IPR001099">
    <property type="entry name" value="Chalcone/stilbene_synt_N"/>
</dbReference>
<dbReference type="AlphaFoldDB" id="A0A1B9AUF9"/>
<evidence type="ECO:0000259" key="6">
    <source>
        <dbReference type="Pfam" id="PF02797"/>
    </source>
</evidence>
<reference evidence="8" key="1">
    <citation type="submission" date="2016-05" db="EMBL/GenBank/DDBJ databases">
        <authorList>
            <person name="Liu B."/>
            <person name="Wang J."/>
            <person name="Zhu Y."/>
            <person name="Liu G."/>
            <person name="Chen Q."/>
            <person name="Chen Z."/>
            <person name="Lan J."/>
            <person name="Che J."/>
            <person name="Ge C."/>
            <person name="Shi H."/>
            <person name="Pan Z."/>
            <person name="Liu X."/>
        </authorList>
    </citation>
    <scope>NUCLEOTIDE SEQUENCE [LARGE SCALE GENOMIC DNA]</scope>
    <source>
        <strain evidence="8">FJAT-27215</strain>
    </source>
</reference>
<dbReference type="Proteomes" id="UP000092578">
    <property type="component" value="Unassembled WGS sequence"/>
</dbReference>
<dbReference type="Pfam" id="PF00195">
    <property type="entry name" value="Chal_sti_synt_N"/>
    <property type="match status" value="1"/>
</dbReference>
<dbReference type="PIRSF" id="PIRSF000451">
    <property type="entry name" value="PKS_III"/>
    <property type="match status" value="1"/>
</dbReference>
<dbReference type="InterPro" id="IPR012328">
    <property type="entry name" value="Chalcone/stilbene_synt_C"/>
</dbReference>
<gene>
    <name evidence="7" type="ORF">A8F95_07975</name>
</gene>
<proteinExistence type="inferred from homology"/>
<dbReference type="PANTHER" id="PTHR11877">
    <property type="entry name" value="HYDROXYMETHYLGLUTARYL-COA SYNTHASE"/>
    <property type="match status" value="1"/>
</dbReference>
<protein>
    <submittedName>
        <fullName evidence="7">Chalcone synthase</fullName>
    </submittedName>
</protein>
<organism evidence="7 8">
    <name type="scientific">Pseudobacillus wudalianchiensis</name>
    <dbReference type="NCBI Taxonomy" id="1743143"/>
    <lineage>
        <taxon>Bacteria</taxon>
        <taxon>Bacillati</taxon>
        <taxon>Bacillota</taxon>
        <taxon>Bacilli</taxon>
        <taxon>Bacillales</taxon>
        <taxon>Bacillaceae</taxon>
        <taxon>Pseudobacillus</taxon>
    </lineage>
</organism>
<dbReference type="RefSeq" id="WP_065410913.1">
    <property type="nucleotide sequence ID" value="NZ_MAYT01000023.1"/>
</dbReference>
<dbReference type="Pfam" id="PF02797">
    <property type="entry name" value="Chal_sti_synt_C"/>
    <property type="match status" value="1"/>
</dbReference>